<dbReference type="PROSITE" id="PS51257">
    <property type="entry name" value="PROKAR_LIPOPROTEIN"/>
    <property type="match status" value="1"/>
</dbReference>
<accession>A0A6G4TU34</accession>
<dbReference type="GO" id="GO:0043190">
    <property type="term" value="C:ATP-binding cassette (ABC) transporter complex"/>
    <property type="evidence" value="ECO:0007669"/>
    <property type="project" value="InterPro"/>
</dbReference>
<keyword evidence="4" id="KW-0472">Membrane</keyword>
<evidence type="ECO:0000313" key="6">
    <source>
        <dbReference type="EMBL" id="NGN62501.1"/>
    </source>
</evidence>
<dbReference type="EMBL" id="JAAKZV010000002">
    <property type="protein sequence ID" value="NGN62501.1"/>
    <property type="molecule type" value="Genomic_DNA"/>
</dbReference>
<dbReference type="Gene3D" id="3.40.190.100">
    <property type="entry name" value="Glycine betaine-binding periplasmic protein, domain 2"/>
    <property type="match status" value="2"/>
</dbReference>
<proteinExistence type="predicted"/>
<reference evidence="6 7" key="1">
    <citation type="submission" date="2020-02" db="EMBL/GenBank/DDBJ databases">
        <title>Whole-genome analyses of novel actinobacteria.</title>
        <authorList>
            <person name="Sahin N."/>
        </authorList>
    </citation>
    <scope>NUCLEOTIDE SEQUENCE [LARGE SCALE GENOMIC DNA]</scope>
    <source>
        <strain evidence="6 7">A7024</strain>
    </source>
</reference>
<organism evidence="6 7">
    <name type="scientific">Streptomyces coryli</name>
    <dbReference type="NCBI Taxonomy" id="1128680"/>
    <lineage>
        <taxon>Bacteria</taxon>
        <taxon>Bacillati</taxon>
        <taxon>Actinomycetota</taxon>
        <taxon>Actinomycetes</taxon>
        <taxon>Kitasatosporales</taxon>
        <taxon>Streptomycetaceae</taxon>
        <taxon>Streptomyces</taxon>
    </lineage>
</organism>
<feature type="domain" description="ABC-type glycine betaine transport system substrate-binding" evidence="5">
    <location>
        <begin position="54"/>
        <end position="303"/>
    </location>
</feature>
<dbReference type="InterPro" id="IPR007210">
    <property type="entry name" value="ABC_Gly_betaine_transp_sub-bd"/>
</dbReference>
<keyword evidence="7" id="KW-1185">Reference proteome</keyword>
<evidence type="ECO:0000313" key="7">
    <source>
        <dbReference type="Proteomes" id="UP000481583"/>
    </source>
</evidence>
<dbReference type="PROSITE" id="PS51318">
    <property type="entry name" value="TAT"/>
    <property type="match status" value="1"/>
</dbReference>
<dbReference type="Gene3D" id="3.10.105.10">
    <property type="entry name" value="Dipeptide-binding Protein, Domain 3"/>
    <property type="match status" value="2"/>
</dbReference>
<gene>
    <name evidence="6" type="ORF">G5C51_01055</name>
</gene>
<comment type="subcellular location">
    <subcellularLocation>
        <location evidence="1">Cell membrane</location>
    </subcellularLocation>
</comment>
<dbReference type="SUPFAM" id="SSF53850">
    <property type="entry name" value="Periplasmic binding protein-like II"/>
    <property type="match status" value="1"/>
</dbReference>
<comment type="caution">
    <text evidence="6">The sequence shown here is derived from an EMBL/GenBank/DDBJ whole genome shotgun (WGS) entry which is preliminary data.</text>
</comment>
<dbReference type="PANTHER" id="PTHR47737:SF1">
    <property type="entry name" value="GLYCINE BETAINE_PROLINE BETAINE TRANSPORT SYSTEM PERMEASE PROTEIN PROW"/>
    <property type="match status" value="1"/>
</dbReference>
<dbReference type="AlphaFoldDB" id="A0A6G4TU34"/>
<dbReference type="GO" id="GO:0015226">
    <property type="term" value="F:carnitine transmembrane transporter activity"/>
    <property type="evidence" value="ECO:0007669"/>
    <property type="project" value="TreeGrafter"/>
</dbReference>
<keyword evidence="3" id="KW-1003">Cell membrane</keyword>
<evidence type="ECO:0000256" key="2">
    <source>
        <dbReference type="ARBA" id="ARBA00022448"/>
    </source>
</evidence>
<dbReference type="GO" id="GO:0015871">
    <property type="term" value="P:choline transport"/>
    <property type="evidence" value="ECO:0007669"/>
    <property type="project" value="TreeGrafter"/>
</dbReference>
<keyword evidence="2" id="KW-0813">Transport</keyword>
<protein>
    <submittedName>
        <fullName evidence="6">Glycine/betaine ABC transporter substrate-binding protein</fullName>
    </submittedName>
</protein>
<name>A0A6G4TU34_9ACTN</name>
<dbReference type="PANTHER" id="PTHR47737">
    <property type="entry name" value="GLYCINE BETAINE/PROLINE BETAINE TRANSPORT SYSTEM PERMEASE PROTEIN PROW"/>
    <property type="match status" value="1"/>
</dbReference>
<dbReference type="RefSeq" id="WP_165229944.1">
    <property type="nucleotide sequence ID" value="NZ_JAAKZV010000002.1"/>
</dbReference>
<dbReference type="InterPro" id="IPR006311">
    <property type="entry name" value="TAT_signal"/>
</dbReference>
<dbReference type="GO" id="GO:0005275">
    <property type="term" value="F:amine transmembrane transporter activity"/>
    <property type="evidence" value="ECO:0007669"/>
    <property type="project" value="TreeGrafter"/>
</dbReference>
<dbReference type="GO" id="GO:0031460">
    <property type="term" value="P:glycine betaine transport"/>
    <property type="evidence" value="ECO:0007669"/>
    <property type="project" value="TreeGrafter"/>
</dbReference>
<sequence length="316" mass="34499">MSTGGDRAHGLERRGFLGVLAAGALAPVGLAGCGTGTGGEPGLAKAAAKKGQGTITIGYVAWDEDIAVTELWKQLLESKGYRVKAVQKDAVPDLFRGVAEGQFDVFMDAWLPSVHTEQWAQYGGSVVDLGPWYEPGDLGLAVPDYVDEVESLVDLPEYAHYFDGTIVGIEPTAGLTRTVNKSVIPEYGLTGRYRQKAKDTGTMLEALDTAYAAKRPVLVSMWRPHWAFSKYDIRYLDDPADAFGDPDKLHTIVSRKFHGRRDNEALEWLRNFRVTPDQLQGLEAAIQDAGGADHKSGAVENWIGDNEPLVKQWLPI</sequence>
<dbReference type="CDD" id="cd13639">
    <property type="entry name" value="PBP2_OpuAC_like"/>
    <property type="match status" value="1"/>
</dbReference>
<dbReference type="Proteomes" id="UP000481583">
    <property type="component" value="Unassembled WGS sequence"/>
</dbReference>
<evidence type="ECO:0000256" key="3">
    <source>
        <dbReference type="ARBA" id="ARBA00022475"/>
    </source>
</evidence>
<evidence type="ECO:0000256" key="1">
    <source>
        <dbReference type="ARBA" id="ARBA00004236"/>
    </source>
</evidence>
<evidence type="ECO:0000256" key="4">
    <source>
        <dbReference type="ARBA" id="ARBA00023136"/>
    </source>
</evidence>
<evidence type="ECO:0000259" key="5">
    <source>
        <dbReference type="Pfam" id="PF04069"/>
    </source>
</evidence>
<dbReference type="Pfam" id="PF04069">
    <property type="entry name" value="OpuAC"/>
    <property type="match status" value="1"/>
</dbReference>